<evidence type="ECO:0000256" key="6">
    <source>
        <dbReference type="SAM" id="Phobius"/>
    </source>
</evidence>
<comment type="similarity">
    <text evidence="4">Belongs to the methyl-accepting chemotaxis (MCP) protein family.</text>
</comment>
<keyword evidence="10" id="KW-1185">Reference proteome</keyword>
<evidence type="ECO:0000259" key="8">
    <source>
        <dbReference type="PROSITE" id="PS50885"/>
    </source>
</evidence>
<sequence>MDAQAALISEGLTAVAEIHEETAAAGLEQMEATATTAIVSAVLWSVVGAVVMIVGGVLIGRRVSRNALGLVRTTTAMAAGDLTTATDITDRDELGQVAQALDAAQLKLRELVSEASGTAQAVAAAAEQLSASGGSLRAATEGTSAQAGVVAAAAEQVSSNVRTVAAGADEMGASIREIAQNAAEAAQVAAEATDVAGTTNETVAKLGTSSREIGEVVKVITTIAEQTNLLALNATIEAARAGEAGKGFAVVAGEVKELAQETARATEDIARRVDTIQVDTAGAVDAIAEISRIIGAINDYQLTIASAVEEQNATTDEMSRSITEAATGSGEIAGNITAVAASSAAANDTLVQLTAAAQELAGMSASLQNRLAQFRF</sequence>
<protein>
    <submittedName>
        <fullName evidence="9">Methyl-accepting chemotaxis protein</fullName>
    </submittedName>
</protein>
<gene>
    <name evidence="9" type="ORF">H9624_10135</name>
</gene>
<evidence type="ECO:0000256" key="1">
    <source>
        <dbReference type="ARBA" id="ARBA00022692"/>
    </source>
</evidence>
<dbReference type="PROSITE" id="PS50885">
    <property type="entry name" value="HAMP"/>
    <property type="match status" value="1"/>
</dbReference>
<evidence type="ECO:0000313" key="9">
    <source>
        <dbReference type="EMBL" id="MBD8062684.1"/>
    </source>
</evidence>
<dbReference type="EMBL" id="JACSPO010000005">
    <property type="protein sequence ID" value="MBD8062684.1"/>
    <property type="molecule type" value="Genomic_DNA"/>
</dbReference>
<dbReference type="Pfam" id="PF00672">
    <property type="entry name" value="HAMP"/>
    <property type="match status" value="1"/>
</dbReference>
<keyword evidence="1 6" id="KW-0812">Transmembrane</keyword>
<comment type="caution">
    <text evidence="9">The sequence shown here is derived from an EMBL/GenBank/DDBJ whole genome shotgun (WGS) entry which is preliminary data.</text>
</comment>
<dbReference type="InterPro" id="IPR004090">
    <property type="entry name" value="Chemotax_Me-accpt_rcpt"/>
</dbReference>
<evidence type="ECO:0000256" key="2">
    <source>
        <dbReference type="ARBA" id="ARBA00022989"/>
    </source>
</evidence>
<dbReference type="PRINTS" id="PR00260">
    <property type="entry name" value="CHEMTRNSDUCR"/>
</dbReference>
<evidence type="ECO:0000256" key="3">
    <source>
        <dbReference type="ARBA" id="ARBA00023224"/>
    </source>
</evidence>
<dbReference type="Pfam" id="PF00015">
    <property type="entry name" value="MCPsignal"/>
    <property type="match status" value="1"/>
</dbReference>
<name>A0ABR8Z4F2_9MICO</name>
<evidence type="ECO:0000259" key="7">
    <source>
        <dbReference type="PROSITE" id="PS50111"/>
    </source>
</evidence>
<reference evidence="9 10" key="1">
    <citation type="submission" date="2020-08" db="EMBL/GenBank/DDBJ databases">
        <title>A Genomic Blueprint of the Chicken Gut Microbiome.</title>
        <authorList>
            <person name="Gilroy R."/>
            <person name="Ravi A."/>
            <person name="Getino M."/>
            <person name="Pursley I."/>
            <person name="Horton D.L."/>
            <person name="Alikhan N.-F."/>
            <person name="Baker D."/>
            <person name="Gharbi K."/>
            <person name="Hall N."/>
            <person name="Watson M."/>
            <person name="Adriaenssens E.M."/>
            <person name="Foster-Nyarko E."/>
            <person name="Jarju S."/>
            <person name="Secka A."/>
            <person name="Antonio M."/>
            <person name="Oren A."/>
            <person name="Chaudhuri R."/>
            <person name="La Ragione R.M."/>
            <person name="Hildebrand F."/>
            <person name="Pallen M.J."/>
        </authorList>
    </citation>
    <scope>NUCLEOTIDE SEQUENCE [LARGE SCALE GENOMIC DNA]</scope>
    <source>
        <strain evidence="9 10">Sa1BUA1</strain>
    </source>
</reference>
<dbReference type="PANTHER" id="PTHR32089:SF112">
    <property type="entry name" value="LYSOZYME-LIKE PROTEIN-RELATED"/>
    <property type="match status" value="1"/>
</dbReference>
<keyword evidence="6" id="KW-0472">Membrane</keyword>
<evidence type="ECO:0000256" key="5">
    <source>
        <dbReference type="PROSITE-ProRule" id="PRU00284"/>
    </source>
</evidence>
<dbReference type="Gene3D" id="1.10.287.950">
    <property type="entry name" value="Methyl-accepting chemotaxis protein"/>
    <property type="match status" value="1"/>
</dbReference>
<keyword evidence="3 5" id="KW-0807">Transducer</keyword>
<keyword evidence="2 6" id="KW-1133">Transmembrane helix</keyword>
<dbReference type="InterPro" id="IPR004089">
    <property type="entry name" value="MCPsignal_dom"/>
</dbReference>
<feature type="transmembrane region" description="Helical" evidence="6">
    <location>
        <begin position="37"/>
        <end position="59"/>
    </location>
</feature>
<evidence type="ECO:0000256" key="4">
    <source>
        <dbReference type="ARBA" id="ARBA00029447"/>
    </source>
</evidence>
<dbReference type="SMART" id="SM00304">
    <property type="entry name" value="HAMP"/>
    <property type="match status" value="2"/>
</dbReference>
<dbReference type="PANTHER" id="PTHR32089">
    <property type="entry name" value="METHYL-ACCEPTING CHEMOTAXIS PROTEIN MCPB"/>
    <property type="match status" value="1"/>
</dbReference>
<evidence type="ECO:0000313" key="10">
    <source>
        <dbReference type="Proteomes" id="UP000661894"/>
    </source>
</evidence>
<feature type="domain" description="HAMP" evidence="8">
    <location>
        <begin position="61"/>
        <end position="113"/>
    </location>
</feature>
<dbReference type="PROSITE" id="PS50111">
    <property type="entry name" value="CHEMOTAXIS_TRANSDUC_2"/>
    <property type="match status" value="1"/>
</dbReference>
<dbReference type="InterPro" id="IPR003660">
    <property type="entry name" value="HAMP_dom"/>
</dbReference>
<feature type="domain" description="Methyl-accepting transducer" evidence="7">
    <location>
        <begin position="118"/>
        <end position="347"/>
    </location>
</feature>
<dbReference type="Proteomes" id="UP000661894">
    <property type="component" value="Unassembled WGS sequence"/>
</dbReference>
<accession>A0ABR8Z4F2</accession>
<dbReference type="SUPFAM" id="SSF58104">
    <property type="entry name" value="Methyl-accepting chemotaxis protein (MCP) signaling domain"/>
    <property type="match status" value="1"/>
</dbReference>
<dbReference type="CDD" id="cd06225">
    <property type="entry name" value="HAMP"/>
    <property type="match status" value="1"/>
</dbReference>
<proteinExistence type="inferred from homology"/>
<organism evidence="9 10">
    <name type="scientific">Oceanitalea stevensii</name>
    <dbReference type="NCBI Taxonomy" id="2763072"/>
    <lineage>
        <taxon>Bacteria</taxon>
        <taxon>Bacillati</taxon>
        <taxon>Actinomycetota</taxon>
        <taxon>Actinomycetes</taxon>
        <taxon>Micrococcales</taxon>
        <taxon>Bogoriellaceae</taxon>
        <taxon>Georgenia</taxon>
    </lineage>
</organism>
<dbReference type="SMART" id="SM00283">
    <property type="entry name" value="MA"/>
    <property type="match status" value="1"/>
</dbReference>